<dbReference type="Gene3D" id="2.40.10.120">
    <property type="match status" value="1"/>
</dbReference>
<evidence type="ECO:0000313" key="3">
    <source>
        <dbReference type="Proteomes" id="UP001055102"/>
    </source>
</evidence>
<dbReference type="SUPFAM" id="SSF50494">
    <property type="entry name" value="Trypsin-like serine proteases"/>
    <property type="match status" value="1"/>
</dbReference>
<accession>A0ABQ4T007</accession>
<dbReference type="Proteomes" id="UP001055102">
    <property type="component" value="Unassembled WGS sequence"/>
</dbReference>
<feature type="region of interest" description="Disordered" evidence="1">
    <location>
        <begin position="38"/>
        <end position="62"/>
    </location>
</feature>
<dbReference type="EMBL" id="BPQR01000045">
    <property type="protein sequence ID" value="GJE07463.1"/>
    <property type="molecule type" value="Genomic_DNA"/>
</dbReference>
<evidence type="ECO:0000313" key="2">
    <source>
        <dbReference type="EMBL" id="GJE07463.1"/>
    </source>
</evidence>
<proteinExistence type="predicted"/>
<reference evidence="2" key="2">
    <citation type="submission" date="2021-08" db="EMBL/GenBank/DDBJ databases">
        <authorList>
            <person name="Tani A."/>
            <person name="Ola A."/>
            <person name="Ogura Y."/>
            <person name="Katsura K."/>
            <person name="Hayashi T."/>
        </authorList>
    </citation>
    <scope>NUCLEOTIDE SEQUENCE</scope>
    <source>
        <strain evidence="2">LMG 23639</strain>
    </source>
</reference>
<dbReference type="InterPro" id="IPR009003">
    <property type="entry name" value="Peptidase_S1_PA"/>
</dbReference>
<sequence>MAKDSMMTAAARGALLGIGVLAVAGLAAGPACAQWPLPGPAAPQARPPAPPKPKPAPAPDPAFEAARSAFEALPEAERRALQDALVWTGDYNSVINGAFGRRTYDAILAWRTRENRPGETLDARARAGILAAAEAARRAARFSLRTDPASGVVIGVPEARLPKRTALPGGTRWQSADGRITLETRSAAPGETDLDALFERTIAPVPGRKITYKLKRPDFFVVTGDTAEGRFYIRHAAGPETVRGFVVAYDKALAGEADRLVIAIANSFEPFPAAGTPVAPVPGPAASQTAATAQIGTAPRTGMASQAGASPQAAPLPGVRPGVPAPTPGFMPGPARAPAGTGLVVAPGRVLTAAAAVENCPATFVGAAPARIAASDPGTGLALLEVGSAAKAVAPAPRGAPPAVGEALVTLASDGTEVQAAPGALVEGGRLQAPLQPGSAGAPVFDRSGALVGVVARFPAQVRLVAGIAPPMSHALLPASALAGFLAAHGIAAAPAPAAETASLGAVAGRLGGAVMAVVCRR</sequence>
<evidence type="ECO:0000256" key="1">
    <source>
        <dbReference type="SAM" id="MobiDB-lite"/>
    </source>
</evidence>
<organism evidence="2 3">
    <name type="scientific">Methylobacterium jeotgali</name>
    <dbReference type="NCBI Taxonomy" id="381630"/>
    <lineage>
        <taxon>Bacteria</taxon>
        <taxon>Pseudomonadati</taxon>
        <taxon>Pseudomonadota</taxon>
        <taxon>Alphaproteobacteria</taxon>
        <taxon>Hyphomicrobiales</taxon>
        <taxon>Methylobacteriaceae</taxon>
        <taxon>Methylobacterium</taxon>
    </lineage>
</organism>
<name>A0ABQ4T007_9HYPH</name>
<protein>
    <recommendedName>
        <fullName evidence="4">Peptidoglycan-binding protein</fullName>
    </recommendedName>
</protein>
<feature type="compositionally biased region" description="Pro residues" evidence="1">
    <location>
        <begin position="38"/>
        <end position="60"/>
    </location>
</feature>
<gene>
    <name evidence="2" type="ORF">AOPFMNJM_2792</name>
</gene>
<reference evidence="2" key="1">
    <citation type="journal article" date="2021" name="Front. Microbiol.">
        <title>Comprehensive Comparative Genomics and Phenotyping of Methylobacterium Species.</title>
        <authorList>
            <person name="Alessa O."/>
            <person name="Ogura Y."/>
            <person name="Fujitani Y."/>
            <person name="Takami H."/>
            <person name="Hayashi T."/>
            <person name="Sahin N."/>
            <person name="Tani A."/>
        </authorList>
    </citation>
    <scope>NUCLEOTIDE SEQUENCE</scope>
    <source>
        <strain evidence="2">LMG 23639</strain>
    </source>
</reference>
<comment type="caution">
    <text evidence="2">The sequence shown here is derived from an EMBL/GenBank/DDBJ whole genome shotgun (WGS) entry which is preliminary data.</text>
</comment>
<evidence type="ECO:0008006" key="4">
    <source>
        <dbReference type="Google" id="ProtNLM"/>
    </source>
</evidence>
<dbReference type="Pfam" id="PF13365">
    <property type="entry name" value="Trypsin_2"/>
    <property type="match status" value="1"/>
</dbReference>
<keyword evidence="3" id="KW-1185">Reference proteome</keyword>